<feature type="repeat" description="TPR" evidence="4">
    <location>
        <begin position="295"/>
        <end position="328"/>
    </location>
</feature>
<feature type="compositionally biased region" description="Low complexity" evidence="5">
    <location>
        <begin position="737"/>
        <end position="752"/>
    </location>
</feature>
<dbReference type="GO" id="GO:0031124">
    <property type="term" value="P:mRNA 3'-end processing"/>
    <property type="evidence" value="ECO:0007669"/>
    <property type="project" value="InterPro"/>
</dbReference>
<feature type="region of interest" description="Disordered" evidence="5">
    <location>
        <begin position="654"/>
        <end position="761"/>
    </location>
</feature>
<keyword evidence="8" id="KW-1185">Reference proteome</keyword>
<evidence type="ECO:0000313" key="7">
    <source>
        <dbReference type="EMBL" id="KAK4765998.1"/>
    </source>
</evidence>
<evidence type="ECO:0000313" key="8">
    <source>
        <dbReference type="Proteomes" id="UP001345219"/>
    </source>
</evidence>
<proteinExistence type="predicted"/>
<accession>A0AAN7KJN1</accession>
<dbReference type="InterPro" id="IPR003107">
    <property type="entry name" value="HAT"/>
</dbReference>
<evidence type="ECO:0000256" key="2">
    <source>
        <dbReference type="ARBA" id="ARBA00022737"/>
    </source>
</evidence>
<dbReference type="InterPro" id="IPR019734">
    <property type="entry name" value="TPR_rpt"/>
</dbReference>
<keyword evidence="3" id="KW-0539">Nucleus</keyword>
<sequence>MTTVENPSRPESKDKADASDNPPLDKYNVEAAEALANDALRLPISEAVPIYEQLLGVFPTCVSISALHAKYWKQYVEAHMAVNNDDATRMIFSRCLMTCLQVPLWRCYIRFIRKVNDKKGLEGNEETRRAFLFMLNYVGGDMTAGPMWMDYIAFLKSLPAVNTQEETQRMTAIRKAYQTAIVTPCHHIEQLWKEYENFENSVSRQLAKGLVSEYQPKYNSARAVYRERKKYADEIDWNMLAVPPTSSYKEEMQWMAWKRLVAFERGNPQRIDAASANKRIEFTYDQCLMYLYHYPDIWYDYASWHAKSGSLEAAVKVFQRALKALPESELLRYAYMELEESRGAAPTAKKVYESLLADGTKNAPLAQIQYIRFLRRTEGAEAAQKYFLDAIKSPTCTYHIYVAYAMMAFCLDKEPKIALHVFEAGLKHFMNEPAYILEYVDFLYRLNDDKNIRALFERALSSLPAEGSVEVWKRFVEFEQTYGDLASMLKVEQRRKEALLATSEDGQSATEGSLQNIVSRYSFMDLWPCSSKELDHLSRQEWLTRNISKKSDKLGATNGAGLMERGLLGTSNSSDVIYPDTSKMVVYDPRQKQGPAAAIMGGSAIHALDDIPKGTPPALAAFLASLPVVEGPTPSVDIVLSICLDSSSIQVAQTGRAGASQKQTSRGPAPSSSDVSISSRSYPVPSGSSYKQAGDRQSRKRKDMNSRQEDDDTTTVQSQPPPRDVFRLRQMQKKARAAATSSQTGSASYGSALSGDLSGST</sequence>
<dbReference type="InterPro" id="IPR011990">
    <property type="entry name" value="TPR-like_helical_dom_sf"/>
</dbReference>
<dbReference type="Proteomes" id="UP001345219">
    <property type="component" value="Chromosome 7"/>
</dbReference>
<organism evidence="7 8">
    <name type="scientific">Trapa incisa</name>
    <dbReference type="NCBI Taxonomy" id="236973"/>
    <lineage>
        <taxon>Eukaryota</taxon>
        <taxon>Viridiplantae</taxon>
        <taxon>Streptophyta</taxon>
        <taxon>Embryophyta</taxon>
        <taxon>Tracheophyta</taxon>
        <taxon>Spermatophyta</taxon>
        <taxon>Magnoliopsida</taxon>
        <taxon>eudicotyledons</taxon>
        <taxon>Gunneridae</taxon>
        <taxon>Pentapetalae</taxon>
        <taxon>rosids</taxon>
        <taxon>malvids</taxon>
        <taxon>Myrtales</taxon>
        <taxon>Lythraceae</taxon>
        <taxon>Trapa</taxon>
    </lineage>
</organism>
<dbReference type="InterPro" id="IPR008847">
    <property type="entry name" value="Suf"/>
</dbReference>
<dbReference type="SUPFAM" id="SSF48452">
    <property type="entry name" value="TPR-like"/>
    <property type="match status" value="1"/>
</dbReference>
<dbReference type="GO" id="GO:0003729">
    <property type="term" value="F:mRNA binding"/>
    <property type="evidence" value="ECO:0007669"/>
    <property type="project" value="TreeGrafter"/>
</dbReference>
<gene>
    <name evidence="7" type="ORF">SAY87_007640</name>
</gene>
<comment type="caution">
    <text evidence="7">The sequence shown here is derived from an EMBL/GenBank/DDBJ whole genome shotgun (WGS) entry which is preliminary data.</text>
</comment>
<dbReference type="Pfam" id="PF05843">
    <property type="entry name" value="Suf"/>
    <property type="match status" value="1"/>
</dbReference>
<feature type="compositionally biased region" description="Low complexity" evidence="5">
    <location>
        <begin position="671"/>
        <end position="690"/>
    </location>
</feature>
<dbReference type="PANTHER" id="PTHR19980">
    <property type="entry name" value="RNA CLEAVAGE STIMULATION FACTOR"/>
    <property type="match status" value="1"/>
</dbReference>
<feature type="domain" description="Suppressor of forked" evidence="6">
    <location>
        <begin position="25"/>
        <end position="534"/>
    </location>
</feature>
<dbReference type="SMART" id="SM00386">
    <property type="entry name" value="HAT"/>
    <property type="match status" value="10"/>
</dbReference>
<evidence type="ECO:0000256" key="3">
    <source>
        <dbReference type="ARBA" id="ARBA00023242"/>
    </source>
</evidence>
<evidence type="ECO:0000259" key="6">
    <source>
        <dbReference type="Pfam" id="PF05843"/>
    </source>
</evidence>
<comment type="subcellular location">
    <subcellularLocation>
        <location evidence="1">Nucleus</location>
    </subcellularLocation>
</comment>
<dbReference type="PANTHER" id="PTHR19980:SF0">
    <property type="entry name" value="CLEAVAGE STIMULATION FACTOR SUBUNIT 3"/>
    <property type="match status" value="1"/>
</dbReference>
<keyword evidence="2" id="KW-0677">Repeat</keyword>
<feature type="compositionally biased region" description="Basic and acidic residues" evidence="5">
    <location>
        <begin position="693"/>
        <end position="708"/>
    </location>
</feature>
<name>A0AAN7KJN1_9MYRT</name>
<evidence type="ECO:0000256" key="5">
    <source>
        <dbReference type="SAM" id="MobiDB-lite"/>
    </source>
</evidence>
<dbReference type="AlphaFoldDB" id="A0AAN7KJN1"/>
<dbReference type="InterPro" id="IPR045243">
    <property type="entry name" value="Rna14-like"/>
</dbReference>
<dbReference type="Gene3D" id="1.25.40.1040">
    <property type="match status" value="1"/>
</dbReference>
<dbReference type="EMBL" id="JAXIOK010000007">
    <property type="protein sequence ID" value="KAK4765998.1"/>
    <property type="molecule type" value="Genomic_DNA"/>
</dbReference>
<dbReference type="FunFam" id="1.25.40.1040:FF:000005">
    <property type="entry name" value="Cleavage stimulation factor subunit 77"/>
    <property type="match status" value="1"/>
</dbReference>
<dbReference type="PROSITE" id="PS50005">
    <property type="entry name" value="TPR"/>
    <property type="match status" value="1"/>
</dbReference>
<keyword evidence="4" id="KW-0802">TPR repeat</keyword>
<feature type="compositionally biased region" description="Basic and acidic residues" evidence="5">
    <location>
        <begin position="8"/>
        <end position="18"/>
    </location>
</feature>
<reference evidence="7 8" key="1">
    <citation type="journal article" date="2023" name="Hortic Res">
        <title>Pangenome of water caltrop reveals structural variations and asymmetric subgenome divergence after allopolyploidization.</title>
        <authorList>
            <person name="Zhang X."/>
            <person name="Chen Y."/>
            <person name="Wang L."/>
            <person name="Yuan Y."/>
            <person name="Fang M."/>
            <person name="Shi L."/>
            <person name="Lu R."/>
            <person name="Comes H.P."/>
            <person name="Ma Y."/>
            <person name="Chen Y."/>
            <person name="Huang G."/>
            <person name="Zhou Y."/>
            <person name="Zheng Z."/>
            <person name="Qiu Y."/>
        </authorList>
    </citation>
    <scope>NUCLEOTIDE SEQUENCE [LARGE SCALE GENOMIC DNA]</scope>
    <source>
        <tissue evidence="7">Roots</tissue>
    </source>
</reference>
<evidence type="ECO:0000256" key="4">
    <source>
        <dbReference type="PROSITE-ProRule" id="PRU00339"/>
    </source>
</evidence>
<evidence type="ECO:0000256" key="1">
    <source>
        <dbReference type="ARBA" id="ARBA00004123"/>
    </source>
</evidence>
<feature type="region of interest" description="Disordered" evidence="5">
    <location>
        <begin position="1"/>
        <end position="24"/>
    </location>
</feature>
<dbReference type="GO" id="GO:0005634">
    <property type="term" value="C:nucleus"/>
    <property type="evidence" value="ECO:0007669"/>
    <property type="project" value="UniProtKB-SubCell"/>
</dbReference>
<protein>
    <recommendedName>
        <fullName evidence="6">Suppressor of forked domain-containing protein</fullName>
    </recommendedName>
</protein>